<gene>
    <name evidence="1" type="ORF">WKI67_39910</name>
</gene>
<dbReference type="EMBL" id="JBBKAJ010000022">
    <property type="protein sequence ID" value="MEJ8639526.1"/>
    <property type="molecule type" value="Genomic_DNA"/>
</dbReference>
<dbReference type="Proteomes" id="UP001377168">
    <property type="component" value="Unassembled WGS sequence"/>
</dbReference>
<sequence>MRAPSTRCALTAYSLGLNTTPEPGLRDLDYGRWYGSTVGDVVAGDPFGLSAWLTDPNATPHGGESVRELCRRTAQWLSSVPSDAGHVLAVAEPAVIRASLVHAMAAPARAFWHLDVPSSVLSLTSRGGRWSWSTRLGYIAPVQRWPSDVERSPAGGIDRDESLVPL</sequence>
<proteinExistence type="predicted"/>
<keyword evidence="2" id="KW-1185">Reference proteome</keyword>
<name>A0ACC6Q7C6_9ACTN</name>
<comment type="caution">
    <text evidence="1">The sequence shown here is derived from an EMBL/GenBank/DDBJ whole genome shotgun (WGS) entry which is preliminary data.</text>
</comment>
<protein>
    <submittedName>
        <fullName evidence="1">Histidine phosphatase family protein</fullName>
    </submittedName>
</protein>
<accession>A0ACC6Q7C6</accession>
<organism evidence="1 2">
    <name type="scientific">Streptomyces achmelvichensis</name>
    <dbReference type="NCBI Taxonomy" id="3134111"/>
    <lineage>
        <taxon>Bacteria</taxon>
        <taxon>Bacillati</taxon>
        <taxon>Actinomycetota</taxon>
        <taxon>Actinomycetes</taxon>
        <taxon>Kitasatosporales</taxon>
        <taxon>Streptomycetaceae</taxon>
        <taxon>Streptomyces</taxon>
    </lineage>
</organism>
<evidence type="ECO:0000313" key="2">
    <source>
        <dbReference type="Proteomes" id="UP001377168"/>
    </source>
</evidence>
<reference evidence="1" key="1">
    <citation type="submission" date="2024-03" db="EMBL/GenBank/DDBJ databases">
        <title>Novel Streptomyces species of biotechnological and ecological value are a feature of Machair soil.</title>
        <authorList>
            <person name="Prole J.R."/>
            <person name="Goodfellow M."/>
            <person name="Allenby N."/>
            <person name="Ward A.C."/>
        </authorList>
    </citation>
    <scope>NUCLEOTIDE SEQUENCE</scope>
    <source>
        <strain evidence="1">MS2.AVA.5</strain>
    </source>
</reference>
<evidence type="ECO:0000313" key="1">
    <source>
        <dbReference type="EMBL" id="MEJ8639526.1"/>
    </source>
</evidence>